<feature type="transmembrane region" description="Helical" evidence="8">
    <location>
        <begin position="36"/>
        <end position="55"/>
    </location>
</feature>
<dbReference type="Gene3D" id="1.10.3720.10">
    <property type="entry name" value="MetI-like"/>
    <property type="match status" value="1"/>
</dbReference>
<dbReference type="InterPro" id="IPR043429">
    <property type="entry name" value="ArtM/GltK/GlnP/TcyL/YhdX-like"/>
</dbReference>
<keyword evidence="4" id="KW-1003">Cell membrane</keyword>
<dbReference type="InterPro" id="IPR000515">
    <property type="entry name" value="MetI-like"/>
</dbReference>
<evidence type="ECO:0000256" key="1">
    <source>
        <dbReference type="ARBA" id="ARBA00004429"/>
    </source>
</evidence>
<evidence type="ECO:0000256" key="8">
    <source>
        <dbReference type="RuleBase" id="RU363032"/>
    </source>
</evidence>
<keyword evidence="7 8" id="KW-0472">Membrane</keyword>
<dbReference type="SUPFAM" id="SSF161098">
    <property type="entry name" value="MetI-like"/>
    <property type="match status" value="1"/>
</dbReference>
<dbReference type="SMART" id="SM00062">
    <property type="entry name" value="PBPb"/>
    <property type="match status" value="1"/>
</dbReference>
<dbReference type="Pfam" id="PF00497">
    <property type="entry name" value="SBP_bac_3"/>
    <property type="match status" value="1"/>
</dbReference>
<evidence type="ECO:0000256" key="6">
    <source>
        <dbReference type="ARBA" id="ARBA00022989"/>
    </source>
</evidence>
<feature type="transmembrane region" description="Helical" evidence="8">
    <location>
        <begin position="402"/>
        <end position="430"/>
    </location>
</feature>
<feature type="domain" description="ABC transmembrane type-1" evidence="9">
    <location>
        <begin position="372"/>
        <end position="572"/>
    </location>
</feature>
<dbReference type="AlphaFoldDB" id="A0A5E4WF72"/>
<dbReference type="InterPro" id="IPR035906">
    <property type="entry name" value="MetI-like_sf"/>
</dbReference>
<evidence type="ECO:0000256" key="2">
    <source>
        <dbReference type="ARBA" id="ARBA00010072"/>
    </source>
</evidence>
<dbReference type="GO" id="GO:0022857">
    <property type="term" value="F:transmembrane transporter activity"/>
    <property type="evidence" value="ECO:0007669"/>
    <property type="project" value="InterPro"/>
</dbReference>
<dbReference type="SUPFAM" id="SSF53850">
    <property type="entry name" value="Periplasmic binding protein-like II"/>
    <property type="match status" value="1"/>
</dbReference>
<evidence type="ECO:0000313" key="10">
    <source>
        <dbReference type="EMBL" id="VVE23472.1"/>
    </source>
</evidence>
<feature type="transmembrane region" description="Helical" evidence="8">
    <location>
        <begin position="372"/>
        <end position="395"/>
    </location>
</feature>
<name>A0A5E4WF72_9BURK</name>
<feature type="transmembrane region" description="Helical" evidence="8">
    <location>
        <begin position="546"/>
        <end position="568"/>
    </location>
</feature>
<evidence type="ECO:0000256" key="7">
    <source>
        <dbReference type="ARBA" id="ARBA00023136"/>
    </source>
</evidence>
<evidence type="ECO:0000259" key="9">
    <source>
        <dbReference type="PROSITE" id="PS50928"/>
    </source>
</evidence>
<keyword evidence="6 8" id="KW-1133">Transmembrane helix</keyword>
<dbReference type="GO" id="GO:0006865">
    <property type="term" value="P:amino acid transport"/>
    <property type="evidence" value="ECO:0007669"/>
    <property type="project" value="TreeGrafter"/>
</dbReference>
<protein>
    <submittedName>
        <fullName evidence="10">Glutamate ABC transporter permease</fullName>
    </submittedName>
</protein>
<dbReference type="GO" id="GO:0043190">
    <property type="term" value="C:ATP-binding cassette (ABC) transporter complex"/>
    <property type="evidence" value="ECO:0007669"/>
    <property type="project" value="InterPro"/>
</dbReference>
<dbReference type="Proteomes" id="UP000406256">
    <property type="component" value="Unassembled WGS sequence"/>
</dbReference>
<keyword evidence="11" id="KW-1185">Reference proteome</keyword>
<evidence type="ECO:0000256" key="5">
    <source>
        <dbReference type="ARBA" id="ARBA00022692"/>
    </source>
</evidence>
<dbReference type="PANTHER" id="PTHR30614:SF42">
    <property type="entry name" value="GLUTAMATE_ASPARTATE IMPORT PERMEASE PROTEIN GLTJ"/>
    <property type="match status" value="1"/>
</dbReference>
<comment type="similarity">
    <text evidence="2">Belongs to the binding-protein-dependent transport system permease family. HisMQ subfamily.</text>
</comment>
<dbReference type="InterPro" id="IPR001638">
    <property type="entry name" value="Solute-binding_3/MltF_N"/>
</dbReference>
<accession>A0A5E4WF72</accession>
<proteinExistence type="inferred from homology"/>
<keyword evidence="5 8" id="KW-0812">Transmembrane</keyword>
<dbReference type="EMBL" id="CABPSB010000011">
    <property type="protein sequence ID" value="VVE23472.1"/>
    <property type="molecule type" value="Genomic_DNA"/>
</dbReference>
<gene>
    <name evidence="10" type="ORF">PAN31108_03253</name>
</gene>
<dbReference type="Pfam" id="PF00528">
    <property type="entry name" value="BPD_transp_1"/>
    <property type="match status" value="1"/>
</dbReference>
<reference evidence="10 11" key="1">
    <citation type="submission" date="2019-08" db="EMBL/GenBank/DDBJ databases">
        <authorList>
            <person name="Peeters C."/>
        </authorList>
    </citation>
    <scope>NUCLEOTIDE SEQUENCE [LARGE SCALE GENOMIC DNA]</scope>
    <source>
        <strain evidence="10 11">LMG 31108</strain>
    </source>
</reference>
<dbReference type="PROSITE" id="PS50928">
    <property type="entry name" value="ABC_TM1"/>
    <property type="match status" value="1"/>
</dbReference>
<dbReference type="CDD" id="cd06261">
    <property type="entry name" value="TM_PBP2"/>
    <property type="match status" value="1"/>
</dbReference>
<evidence type="ECO:0000313" key="11">
    <source>
        <dbReference type="Proteomes" id="UP000406256"/>
    </source>
</evidence>
<keyword evidence="3 8" id="KW-0813">Transport</keyword>
<dbReference type="NCBIfam" id="TIGR01726">
    <property type="entry name" value="HEQRo_perm_3TM"/>
    <property type="match status" value="1"/>
</dbReference>
<dbReference type="CDD" id="cd13688">
    <property type="entry name" value="PBP2_GltI_DEBP"/>
    <property type="match status" value="1"/>
</dbReference>
<evidence type="ECO:0000256" key="4">
    <source>
        <dbReference type="ARBA" id="ARBA00022475"/>
    </source>
</evidence>
<dbReference type="InterPro" id="IPR010065">
    <property type="entry name" value="AA_ABC_transptr_permease_3TM"/>
</dbReference>
<sequence length="597" mass="64568">MCNYPNVCKGGIVTGRLNMLISWCCLAAPRTGARLLVRRAIAGALLFLCTAFVFAQGRMETLRASGEIHLGFAETSIPFSYLGPGQRPTGYTVDICRAIAERLQAKLGLRELDTRFIPVTASTRIPLISNGTIDMECGNATNTPERQKLVAFAPTTFVSHTVIVSRRGSGFDLNRIESFRGQAVVTQAGSLAHKLLQEISAKAHLDLTIIAASDIGQTLMTVETGRAAAGITDDGLIYAAVAASKHPAAFEIGSRGINVLPYAIMLPKDDPQFKSAVDAAVVELIRNGTIARLYDRYFMSPLPPSDINLQYPMSEDLKRALANPSDSSDLSAYVPARPTGNAFMNYPWQWGAFFDLSPDGVHTYFQTMLIGLAWTLALALGATAFGMALGIAVGVMRTTESAIAVAVGTTYVEVFRNIPLLVQMFLWYFALPELLPVSLGTALKQMTQPWGSFLPAWLCLTCYCASRIAEQVRAGIQSVSRGQFNAGKALGLSNVDVYRYVVLPQALRLILPSLTSEFVGAVKYSSVALTIGLLELTGEARSMQELSFHIFEAFTAATIGYLCINTFIVQSMRFLERKVGTASYRAGGAAKLDGGMR</sequence>
<dbReference type="PANTHER" id="PTHR30614">
    <property type="entry name" value="MEMBRANE COMPONENT OF AMINO ACID ABC TRANSPORTER"/>
    <property type="match status" value="1"/>
</dbReference>
<comment type="subcellular location">
    <subcellularLocation>
        <location evidence="1">Cell inner membrane</location>
        <topology evidence="1">Multi-pass membrane protein</topology>
    </subcellularLocation>
    <subcellularLocation>
        <location evidence="8">Cell membrane</location>
        <topology evidence="8">Multi-pass membrane protein</topology>
    </subcellularLocation>
</comment>
<dbReference type="Gene3D" id="3.40.190.10">
    <property type="entry name" value="Periplasmic binding protein-like II"/>
    <property type="match status" value="2"/>
</dbReference>
<organism evidence="10 11">
    <name type="scientific">Pandoraea anhela</name>
    <dbReference type="NCBI Taxonomy" id="2508295"/>
    <lineage>
        <taxon>Bacteria</taxon>
        <taxon>Pseudomonadati</taxon>
        <taxon>Pseudomonadota</taxon>
        <taxon>Betaproteobacteria</taxon>
        <taxon>Burkholderiales</taxon>
        <taxon>Burkholderiaceae</taxon>
        <taxon>Pandoraea</taxon>
    </lineage>
</organism>
<evidence type="ECO:0000256" key="3">
    <source>
        <dbReference type="ARBA" id="ARBA00022448"/>
    </source>
</evidence>